<dbReference type="InterPro" id="IPR000601">
    <property type="entry name" value="PKD_dom"/>
</dbReference>
<accession>A0A512BIX5</accession>
<dbReference type="EMBL" id="BJYT01000032">
    <property type="protein sequence ID" value="GEO11903.1"/>
    <property type="molecule type" value="Genomic_DNA"/>
</dbReference>
<dbReference type="InterPro" id="IPR013783">
    <property type="entry name" value="Ig-like_fold"/>
</dbReference>
<feature type="domain" description="PKD" evidence="1">
    <location>
        <begin position="25"/>
        <end position="84"/>
    </location>
</feature>
<dbReference type="PANTHER" id="PTHR42767">
    <property type="entry name" value="ENDO-BETA-1,6-GALACTANASE"/>
    <property type="match status" value="1"/>
</dbReference>
<dbReference type="SUPFAM" id="SSF51445">
    <property type="entry name" value="(Trans)glycosidases"/>
    <property type="match status" value="1"/>
</dbReference>
<reference evidence="2 3" key="1">
    <citation type="submission" date="2019-07" db="EMBL/GenBank/DDBJ databases">
        <title>Whole genome shotgun sequence of Segetibacter aerophilus NBRC 106135.</title>
        <authorList>
            <person name="Hosoyama A."/>
            <person name="Uohara A."/>
            <person name="Ohji S."/>
            <person name="Ichikawa N."/>
        </authorList>
    </citation>
    <scope>NUCLEOTIDE SEQUENCE [LARGE SCALE GENOMIC DNA]</scope>
    <source>
        <strain evidence="2 3">NBRC 106135</strain>
    </source>
</reference>
<protein>
    <recommendedName>
        <fullName evidence="1">PKD domain-containing protein</fullName>
    </recommendedName>
</protein>
<dbReference type="InterPro" id="IPR022409">
    <property type="entry name" value="PKD/Chitinase_dom"/>
</dbReference>
<dbReference type="Gene3D" id="2.60.40.1180">
    <property type="entry name" value="Golgi alpha-mannosidase II"/>
    <property type="match status" value="1"/>
</dbReference>
<dbReference type="Pfam" id="PF17189">
    <property type="entry name" value="Glyco_hydro_30C"/>
    <property type="match status" value="1"/>
</dbReference>
<gene>
    <name evidence="2" type="ORF">SAE01_43990</name>
</gene>
<dbReference type="Gene3D" id="2.60.40.10">
    <property type="entry name" value="Immunoglobulins"/>
    <property type="match status" value="1"/>
</dbReference>
<dbReference type="InterPro" id="IPR017853">
    <property type="entry name" value="GH"/>
</dbReference>
<evidence type="ECO:0000259" key="1">
    <source>
        <dbReference type="PROSITE" id="PS50093"/>
    </source>
</evidence>
<dbReference type="AlphaFoldDB" id="A0A512BIX5"/>
<dbReference type="Proteomes" id="UP000321513">
    <property type="component" value="Unassembled WGS sequence"/>
</dbReference>
<comment type="caution">
    <text evidence="2">The sequence shown here is derived from an EMBL/GenBank/DDBJ whole genome shotgun (WGS) entry which is preliminary data.</text>
</comment>
<proteinExistence type="predicted"/>
<dbReference type="InterPro" id="IPR039743">
    <property type="entry name" value="6GAL/EXGAL"/>
</dbReference>
<organism evidence="2 3">
    <name type="scientific">Segetibacter aerophilus</name>
    <dbReference type="NCBI Taxonomy" id="670293"/>
    <lineage>
        <taxon>Bacteria</taxon>
        <taxon>Pseudomonadati</taxon>
        <taxon>Bacteroidota</taxon>
        <taxon>Chitinophagia</taxon>
        <taxon>Chitinophagales</taxon>
        <taxon>Chitinophagaceae</taxon>
        <taxon>Segetibacter</taxon>
    </lineage>
</organism>
<sequence length="526" mass="58492">MSAELIQANPFTFRFTATATDQEFDPLTYTWDFGEGTTRSGTAKENFSYPADRDYTVKVTVSDGKSKPAETTINISTRTTTITVDASKTFQTIEGFGGFGSQKEYWANGPFTSDEYVNSLINDLGLTILRDNVPTSFEIVNDNNDPFVTDLSKFNLSTDIGHDETLNDHLDHLRKMKAAGLQKLIASIWSPAPWMKHNNKVGNGTQNQNSAPGYTTSPTTNTNQLKTDMYNEFAEYCVAYIRIIKRETGLDVYALSLQNEPRFSQFYASCVHDGAALRDVIKVVGKRFRDEGIATKIFLPEDVGFLQGVESMVKPTLDDAQARQYASIVAVHGYDLNGVTVASPNAQTWQTMYNWGAVHNKPLWMTETSGFKNDYYGAMALAKAMYTAIRFGNVSAWLFWSLSTTTLDDYSLMNSAGVKSKRYYVSKNFYRYIRPGAVRIDITAPEESKVYALAFQNTAQNSKTVVLINDNKETSKAVRLSGAALPANFKMYVTTADDDTKDAGSVNTTDIVLLPPNSVVTLYKEN</sequence>
<dbReference type="GO" id="GO:0004553">
    <property type="term" value="F:hydrolase activity, hydrolyzing O-glycosyl compounds"/>
    <property type="evidence" value="ECO:0007669"/>
    <property type="project" value="InterPro"/>
</dbReference>
<evidence type="ECO:0000313" key="3">
    <source>
        <dbReference type="Proteomes" id="UP000321513"/>
    </source>
</evidence>
<dbReference type="SUPFAM" id="SSF49299">
    <property type="entry name" value="PKD domain"/>
    <property type="match status" value="1"/>
</dbReference>
<dbReference type="CDD" id="cd00146">
    <property type="entry name" value="PKD"/>
    <property type="match status" value="1"/>
</dbReference>
<dbReference type="SUPFAM" id="SSF51011">
    <property type="entry name" value="Glycosyl hydrolase domain"/>
    <property type="match status" value="1"/>
</dbReference>
<evidence type="ECO:0000313" key="2">
    <source>
        <dbReference type="EMBL" id="GEO11903.1"/>
    </source>
</evidence>
<dbReference type="SMART" id="SM00089">
    <property type="entry name" value="PKD"/>
    <property type="match status" value="1"/>
</dbReference>
<dbReference type="PROSITE" id="PS50093">
    <property type="entry name" value="PKD"/>
    <property type="match status" value="1"/>
</dbReference>
<dbReference type="InterPro" id="IPR013780">
    <property type="entry name" value="Glyco_hydro_b"/>
</dbReference>
<dbReference type="PANTHER" id="PTHR42767:SF1">
    <property type="entry name" value="ENDO-BETA-1,6-GALACTANASE-LIKE DOMAIN-CONTAINING PROTEIN"/>
    <property type="match status" value="1"/>
</dbReference>
<dbReference type="InterPro" id="IPR033452">
    <property type="entry name" value="GH30_C"/>
</dbReference>
<dbReference type="Gene3D" id="3.20.20.80">
    <property type="entry name" value="Glycosidases"/>
    <property type="match status" value="1"/>
</dbReference>
<dbReference type="Pfam" id="PF18911">
    <property type="entry name" value="PKD_4"/>
    <property type="match status" value="1"/>
</dbReference>
<name>A0A512BIX5_9BACT</name>
<keyword evidence="3" id="KW-1185">Reference proteome</keyword>
<dbReference type="InterPro" id="IPR035986">
    <property type="entry name" value="PKD_dom_sf"/>
</dbReference>